<evidence type="ECO:0000313" key="5">
    <source>
        <dbReference type="Proteomes" id="UP000029391"/>
    </source>
</evidence>
<feature type="region of interest" description="Disordered" evidence="1">
    <location>
        <begin position="651"/>
        <end position="674"/>
    </location>
</feature>
<dbReference type="eggNOG" id="COG2982">
    <property type="taxonomic scope" value="Bacteria"/>
</dbReference>
<feature type="domain" description="AsmA" evidence="3">
    <location>
        <begin position="27"/>
        <end position="141"/>
    </location>
</feature>
<sequence>MAAGDHDEVKGAPRSRRSVVLRVAAVVALALVVLLLLWDWNWFKGPIERRIQAATGREFSIAGDLDVELHLFRPTVVADGVRLGNAAWSEETEMFAAERVRLQWAVWRMLRGEVLLPRIELQAPRLLLERGEDGLGNWRFRDEPRETAAEWPRIGELVVHDGRFRFVEHGYDTDFDVAVNSGEVDGSGRAPLLVDGDGRYRAGEFELEGRVDSPLELLPVGDAPVADAGDEVAVAADAYRVDLRARAGTTRARAFGGLAPPIRLDDFDVGFEISGADMAHLYDLFGLAIPKTPPYRLEGRLGRVGSVWHYNGFSGVVGDSDLAGDATIDPSGERTKLTAELRSQRLDFDDLAGFIGGTPRAGEGEAPAPAVPADPARVFPTRDYELSKLRAMDADVRLVAARVNSPKLPLDDMDAHLVLVDGDLRLDPLDFGIADGRITSTLHLDARQTPLAGEADVHVRRLELSQLAPEGAPESAGRIGGRIQLAGRGNSVAALLANANGEAQIGMGEGRISNLLLELAGIDIYEALKFMIGKDRVIPIRCAYADLAVADGIATSRQFAFDTTDTVLFVEGAVDLGDERFDLRLAPRPKDPSPLSLRSPLRLTGNLKSPKIRPEAGPLLLRGAIAAALYAVAPPAAILALIETGPGEDTGCGADNPRIRAETDAVENAGPASE</sequence>
<dbReference type="Pfam" id="PF05170">
    <property type="entry name" value="AsmA"/>
    <property type="match status" value="2"/>
</dbReference>
<feature type="transmembrane region" description="Helical" evidence="2">
    <location>
        <begin position="19"/>
        <end position="40"/>
    </location>
</feature>
<dbReference type="RefSeq" id="WP_051239716.1">
    <property type="nucleotide sequence ID" value="NZ_AUFF01000003.1"/>
</dbReference>
<feature type="domain" description="AsmA" evidence="3">
    <location>
        <begin position="309"/>
        <end position="558"/>
    </location>
</feature>
<dbReference type="Proteomes" id="UP000029391">
    <property type="component" value="Unassembled WGS sequence"/>
</dbReference>
<dbReference type="GO" id="GO:0005886">
    <property type="term" value="C:plasma membrane"/>
    <property type="evidence" value="ECO:0007669"/>
    <property type="project" value="TreeGrafter"/>
</dbReference>
<keyword evidence="2" id="KW-0472">Membrane</keyword>
<organism evidence="4 5">
    <name type="scientific">Arenimonas composti TR7-09 = DSM 18010</name>
    <dbReference type="NCBI Taxonomy" id="1121013"/>
    <lineage>
        <taxon>Bacteria</taxon>
        <taxon>Pseudomonadati</taxon>
        <taxon>Pseudomonadota</taxon>
        <taxon>Gammaproteobacteria</taxon>
        <taxon>Lysobacterales</taxon>
        <taxon>Lysobacteraceae</taxon>
        <taxon>Arenimonas</taxon>
    </lineage>
</organism>
<evidence type="ECO:0000256" key="2">
    <source>
        <dbReference type="SAM" id="Phobius"/>
    </source>
</evidence>
<dbReference type="PANTHER" id="PTHR30441:SF9">
    <property type="entry name" value="ASMA FAMILY PROTEIN YHJG"/>
    <property type="match status" value="1"/>
</dbReference>
<dbReference type="OrthoDB" id="5749006at2"/>
<dbReference type="AlphaFoldDB" id="A0A091BH80"/>
<comment type="caution">
    <text evidence="4">The sequence shown here is derived from an EMBL/GenBank/DDBJ whole genome shotgun (WGS) entry which is preliminary data.</text>
</comment>
<dbReference type="EMBL" id="AWXU01000009">
    <property type="protein sequence ID" value="KFN51111.1"/>
    <property type="molecule type" value="Genomic_DNA"/>
</dbReference>
<keyword evidence="5" id="KW-1185">Reference proteome</keyword>
<feature type="compositionally biased region" description="Low complexity" evidence="1">
    <location>
        <begin position="593"/>
        <end position="603"/>
    </location>
</feature>
<evidence type="ECO:0000313" key="4">
    <source>
        <dbReference type="EMBL" id="KFN51111.1"/>
    </source>
</evidence>
<reference evidence="4 5" key="1">
    <citation type="submission" date="2013-09" db="EMBL/GenBank/DDBJ databases">
        <title>Genome sequencing of Arenimonas composti.</title>
        <authorList>
            <person name="Chen F."/>
            <person name="Wang G."/>
        </authorList>
    </citation>
    <scope>NUCLEOTIDE SEQUENCE [LARGE SCALE GENOMIC DNA]</scope>
    <source>
        <strain evidence="4 5">TR7-09</strain>
    </source>
</reference>
<dbReference type="GO" id="GO:0090313">
    <property type="term" value="P:regulation of protein targeting to membrane"/>
    <property type="evidence" value="ECO:0007669"/>
    <property type="project" value="TreeGrafter"/>
</dbReference>
<evidence type="ECO:0000256" key="1">
    <source>
        <dbReference type="SAM" id="MobiDB-lite"/>
    </source>
</evidence>
<dbReference type="InterPro" id="IPR007844">
    <property type="entry name" value="AsmA"/>
</dbReference>
<dbReference type="STRING" id="1121013.GCA_000426365_01429"/>
<name>A0A091BH80_9GAMM</name>
<dbReference type="InterPro" id="IPR052894">
    <property type="entry name" value="AsmA-related"/>
</dbReference>
<proteinExistence type="predicted"/>
<dbReference type="PANTHER" id="PTHR30441">
    <property type="entry name" value="DUF748 DOMAIN-CONTAINING PROTEIN"/>
    <property type="match status" value="1"/>
</dbReference>
<keyword evidence="2" id="KW-1133">Transmembrane helix</keyword>
<keyword evidence="2" id="KW-0812">Transmembrane</keyword>
<gene>
    <name evidence="4" type="ORF">P873_04210</name>
</gene>
<accession>A0A091BH80</accession>
<evidence type="ECO:0000259" key="3">
    <source>
        <dbReference type="Pfam" id="PF05170"/>
    </source>
</evidence>
<feature type="region of interest" description="Disordered" evidence="1">
    <location>
        <begin position="587"/>
        <end position="609"/>
    </location>
</feature>
<protein>
    <recommendedName>
        <fullName evidence="3">AsmA domain-containing protein</fullName>
    </recommendedName>
</protein>